<proteinExistence type="predicted"/>
<protein>
    <submittedName>
        <fullName evidence="2">Uncharacterized protein</fullName>
    </submittedName>
</protein>
<keyword evidence="1" id="KW-0812">Transmembrane</keyword>
<organism evidence="2 3">
    <name type="scientific">Acinetobacter indicus</name>
    <dbReference type="NCBI Taxonomy" id="756892"/>
    <lineage>
        <taxon>Bacteria</taxon>
        <taxon>Pseudomonadati</taxon>
        <taxon>Pseudomonadota</taxon>
        <taxon>Gammaproteobacteria</taxon>
        <taxon>Moraxellales</taxon>
        <taxon>Moraxellaceae</taxon>
        <taxon>Acinetobacter</taxon>
    </lineage>
</organism>
<gene>
    <name evidence="2" type="ORF">FSC09_15195</name>
</gene>
<dbReference type="AlphaFoldDB" id="A0A6C0Y6E8"/>
<geneLocation type="plasmid" evidence="3">
    <name>pb18-1</name>
</geneLocation>
<feature type="transmembrane region" description="Helical" evidence="1">
    <location>
        <begin position="29"/>
        <end position="49"/>
    </location>
</feature>
<evidence type="ECO:0000313" key="2">
    <source>
        <dbReference type="EMBL" id="QIC71738.1"/>
    </source>
</evidence>
<dbReference type="RefSeq" id="WP_163146396.1">
    <property type="nucleotide sequence ID" value="NZ_CP044456.1"/>
</dbReference>
<accession>A0A6C0Y6E8</accession>
<sequence>MRRDRLTQRVLEQYRNEDLNEHYEKSRKYFINIFILALFIGFIALFIVVQNHYSIYLNYAKYDLARYENMVDESVTGEYESVKGEAALSKWEQYKKIVRTSALPITDQNYILAQKALLLDLPENEELNKLSSYFEYEVKTDDLDYVNVDHNVLNRFVFHYSPYNGTDKKMFVKLQAELFDKMATKIVRENYVNLFLYNTSVLLDQYNRPVHRFLPFGVIYLIMFGFCFAVFYGVCNNLAARYEAYH</sequence>
<dbReference type="Proteomes" id="UP000503440">
    <property type="component" value="Plasmid pB18-1"/>
</dbReference>
<evidence type="ECO:0000313" key="3">
    <source>
        <dbReference type="Proteomes" id="UP000503440"/>
    </source>
</evidence>
<keyword evidence="1" id="KW-1133">Transmembrane helix</keyword>
<reference evidence="2 3" key="1">
    <citation type="submission" date="2019-09" db="EMBL/GenBank/DDBJ databases">
        <title>Non-baumannii Acinetobacter spp. carrying blaNDM-1 isolated in China.</title>
        <authorList>
            <person name="Cui C."/>
            <person name="Chen C."/>
            <person name="Sun J."/>
            <person name="Liu Y."/>
        </authorList>
    </citation>
    <scope>NUCLEOTIDE SEQUENCE [LARGE SCALE GENOMIC DNA]</scope>
    <source>
        <strain evidence="2 3">B18</strain>
        <plasmid evidence="3">pb18-1</plasmid>
    </source>
</reference>
<evidence type="ECO:0000256" key="1">
    <source>
        <dbReference type="SAM" id="Phobius"/>
    </source>
</evidence>
<keyword evidence="2" id="KW-0614">Plasmid</keyword>
<feature type="transmembrane region" description="Helical" evidence="1">
    <location>
        <begin position="213"/>
        <end position="235"/>
    </location>
</feature>
<keyword evidence="1" id="KW-0472">Membrane</keyword>
<dbReference type="EMBL" id="CP044456">
    <property type="protein sequence ID" value="QIC71738.1"/>
    <property type="molecule type" value="Genomic_DNA"/>
</dbReference>
<name>A0A6C0Y6E8_9GAMM</name>